<dbReference type="EMBL" id="PTJA01000022">
    <property type="protein sequence ID" value="PPK74714.1"/>
    <property type="molecule type" value="Genomic_DNA"/>
</dbReference>
<protein>
    <recommendedName>
        <fullName evidence="4">LarC family nickel insertion protein</fullName>
    </recommendedName>
</protein>
<name>A0A2S6HB41_9FIRM</name>
<evidence type="ECO:0000256" key="1">
    <source>
        <dbReference type="ARBA" id="ARBA00022596"/>
    </source>
</evidence>
<dbReference type="Proteomes" id="UP000237749">
    <property type="component" value="Unassembled WGS sequence"/>
</dbReference>
<dbReference type="AlphaFoldDB" id="A0A2S6HB41"/>
<reference evidence="2 3" key="1">
    <citation type="submission" date="2018-02" db="EMBL/GenBank/DDBJ databases">
        <title>Genomic Encyclopedia of Archaeal and Bacterial Type Strains, Phase II (KMG-II): from individual species to whole genera.</title>
        <authorList>
            <person name="Goeker M."/>
        </authorList>
    </citation>
    <scope>NUCLEOTIDE SEQUENCE [LARGE SCALE GENOMIC DNA]</scope>
    <source>
        <strain evidence="2 3">DSM 3808</strain>
    </source>
</reference>
<comment type="caution">
    <text evidence="2">The sequence shown here is derived from an EMBL/GenBank/DDBJ whole genome shotgun (WGS) entry which is preliminary data.</text>
</comment>
<dbReference type="OrthoDB" id="9765625at2"/>
<keyword evidence="1" id="KW-0533">Nickel</keyword>
<accession>A0A2S6HB41</accession>
<proteinExistence type="predicted"/>
<dbReference type="PANTHER" id="PTHR36566">
    <property type="entry name" value="NICKEL INSERTION PROTEIN-RELATED"/>
    <property type="match status" value="1"/>
</dbReference>
<keyword evidence="3" id="KW-1185">Reference proteome</keyword>
<sequence>MDNTLYLDCSYGISGDMFVASMLDLGADRAVMLKALESLLVHGFEVTISRVEKSGHNACDFNVILDEKHENHDHDMEYLHGSAKENSHNEAHHQDHECRGIEEIKEIIQKADMTQGARTLAVKIFTILAHAEAKAHEVPVEKVHFHEVGAVDSIADIVAAAVCFDNLGISRTIIPKICDGTGTIRCRHGLLSVPVPAVKNIDLAHKLNLHMTEVEGELVTPTGAAIAAAIRTDEQLPGHFTTCRTGLGAGKRAYKCPGILRAVLIKED</sequence>
<evidence type="ECO:0000313" key="2">
    <source>
        <dbReference type="EMBL" id="PPK74714.1"/>
    </source>
</evidence>
<gene>
    <name evidence="2" type="ORF">BXY41_1222</name>
</gene>
<evidence type="ECO:0000313" key="3">
    <source>
        <dbReference type="Proteomes" id="UP000237749"/>
    </source>
</evidence>
<dbReference type="Pfam" id="PF01969">
    <property type="entry name" value="Ni_insertion"/>
    <property type="match status" value="1"/>
</dbReference>
<dbReference type="PANTHER" id="PTHR36566:SF1">
    <property type="entry name" value="PYRIDINIUM-3,5-BISTHIOCARBOXYLIC ACID MONONUCLEOTIDE NICKEL INSERTION PROTEIN"/>
    <property type="match status" value="1"/>
</dbReference>
<evidence type="ECO:0008006" key="4">
    <source>
        <dbReference type="Google" id="ProtNLM"/>
    </source>
</evidence>
<dbReference type="RefSeq" id="WP_104439782.1">
    <property type="nucleotide sequence ID" value="NZ_PTJA01000022.1"/>
</dbReference>
<organism evidence="2 3">
    <name type="scientific">Lacrimispora xylanisolvens</name>
    <dbReference type="NCBI Taxonomy" id="384636"/>
    <lineage>
        <taxon>Bacteria</taxon>
        <taxon>Bacillati</taxon>
        <taxon>Bacillota</taxon>
        <taxon>Clostridia</taxon>
        <taxon>Lachnospirales</taxon>
        <taxon>Lachnospiraceae</taxon>
        <taxon>Lacrimispora</taxon>
    </lineage>
</organism>
<dbReference type="InterPro" id="IPR002822">
    <property type="entry name" value="Ni_insertion"/>
</dbReference>